<dbReference type="CDD" id="cd00590">
    <property type="entry name" value="RRM_SF"/>
    <property type="match status" value="1"/>
</dbReference>
<dbReference type="GeneID" id="38118695"/>
<keyword evidence="6" id="KW-1185">Reference proteome</keyword>
<dbReference type="RefSeq" id="XP_026601345.1">
    <property type="nucleotide sequence ID" value="XM_026750341.1"/>
</dbReference>
<dbReference type="SUPFAM" id="SSF54928">
    <property type="entry name" value="RNA-binding domain, RBD"/>
    <property type="match status" value="2"/>
</dbReference>
<sequence length="432" mass="47640">MSSLPRGKPRVSRARGSDEEYVLFLQGIPSRCRWQELKDLVRQTALHIRQAVVYDDHHGFPTGLGQIIVKEEGEAWRTYHRLSTNGWEGQSLVVTLARTSSPTRPIAGPTKSPACVIQPSYIAGYSTPPRMARNSAIPPSPINTDPVTPSSPTYRSAEYSAMVNPIFLSHQAFMPAFTDPSQVVPRVPSSPTPSLCDPMAFGLIPTYAMSHQMQQPVIANSFRPSHLSTTPHKSPYSYNTSFPPSYSRQNLRRSVIIQNLNPATTEEGLLSSLQETVTVEHCEMLTPHVVTTSDVQPTRSRLTARVTLRSAEEAKRVVALYNNTIFMRSRIRVKIDKSTSRTFSYSLTPDQYAAYQNEISICASRIDQLQLTPPTTQASCSDTDRPVQGHEHPRSDVAELCPKPKSNSKPADSCQPLVVNGSGLGGRTAVAI</sequence>
<dbReference type="OrthoDB" id="1049195at2759"/>
<dbReference type="GO" id="GO:0005634">
    <property type="term" value="C:nucleus"/>
    <property type="evidence" value="ECO:0007669"/>
    <property type="project" value="TreeGrafter"/>
</dbReference>
<gene>
    <name evidence="5" type="ORF">DSM5745_08325</name>
</gene>
<dbReference type="SMART" id="SM00360">
    <property type="entry name" value="RRM"/>
    <property type="match status" value="1"/>
</dbReference>
<dbReference type="GO" id="GO:0005737">
    <property type="term" value="C:cytoplasm"/>
    <property type="evidence" value="ECO:0007669"/>
    <property type="project" value="TreeGrafter"/>
</dbReference>
<evidence type="ECO:0000259" key="4">
    <source>
        <dbReference type="PROSITE" id="PS50102"/>
    </source>
</evidence>
<dbReference type="EMBL" id="PVWQ01000010">
    <property type="protein sequence ID" value="RDW70814.1"/>
    <property type="molecule type" value="Genomic_DNA"/>
</dbReference>
<proteinExistence type="predicted"/>
<dbReference type="AlphaFoldDB" id="A0A3D8RAB9"/>
<dbReference type="GO" id="GO:1990904">
    <property type="term" value="C:ribonucleoprotein complex"/>
    <property type="evidence" value="ECO:0007669"/>
    <property type="project" value="TreeGrafter"/>
</dbReference>
<evidence type="ECO:0000313" key="6">
    <source>
        <dbReference type="Proteomes" id="UP000256690"/>
    </source>
</evidence>
<comment type="caution">
    <text evidence="5">The sequence shown here is derived from an EMBL/GenBank/DDBJ whole genome shotgun (WGS) entry which is preliminary data.</text>
</comment>
<accession>A0A3D8RAB9</accession>
<dbReference type="InterPro" id="IPR050374">
    <property type="entry name" value="RRT5_SRSF_SR"/>
</dbReference>
<evidence type="ECO:0000256" key="1">
    <source>
        <dbReference type="ARBA" id="ARBA00022884"/>
    </source>
</evidence>
<evidence type="ECO:0000313" key="5">
    <source>
        <dbReference type="EMBL" id="RDW70814.1"/>
    </source>
</evidence>
<dbReference type="InterPro" id="IPR000504">
    <property type="entry name" value="RRM_dom"/>
</dbReference>
<dbReference type="PANTHER" id="PTHR23003">
    <property type="entry name" value="RNA RECOGNITION MOTIF RRM DOMAIN CONTAINING PROTEIN"/>
    <property type="match status" value="1"/>
</dbReference>
<dbReference type="GO" id="GO:0003729">
    <property type="term" value="F:mRNA binding"/>
    <property type="evidence" value="ECO:0007669"/>
    <property type="project" value="TreeGrafter"/>
</dbReference>
<evidence type="ECO:0000256" key="3">
    <source>
        <dbReference type="SAM" id="MobiDB-lite"/>
    </source>
</evidence>
<dbReference type="Gene3D" id="3.30.70.330">
    <property type="match status" value="2"/>
</dbReference>
<protein>
    <recommendedName>
        <fullName evidence="4">RRM domain-containing protein</fullName>
    </recommendedName>
</protein>
<dbReference type="STRING" id="1810919.A0A3D8RAB9"/>
<dbReference type="PANTHER" id="PTHR23003:SF60">
    <property type="entry name" value="RNA BINDING PROTEIN (AFU_ORTHOLOGUE AFUA_1G02950)"/>
    <property type="match status" value="1"/>
</dbReference>
<feature type="domain" description="RRM" evidence="4">
    <location>
        <begin position="253"/>
        <end position="338"/>
    </location>
</feature>
<feature type="region of interest" description="Disordered" evidence="3">
    <location>
        <begin position="374"/>
        <end position="415"/>
    </location>
</feature>
<dbReference type="InterPro" id="IPR012677">
    <property type="entry name" value="Nucleotide-bd_a/b_plait_sf"/>
</dbReference>
<dbReference type="InterPro" id="IPR035979">
    <property type="entry name" value="RBD_domain_sf"/>
</dbReference>
<evidence type="ECO:0000256" key="2">
    <source>
        <dbReference type="PROSITE-ProRule" id="PRU00176"/>
    </source>
</evidence>
<keyword evidence="1 2" id="KW-0694">RNA-binding</keyword>
<organism evidence="5 6">
    <name type="scientific">Aspergillus mulundensis</name>
    <dbReference type="NCBI Taxonomy" id="1810919"/>
    <lineage>
        <taxon>Eukaryota</taxon>
        <taxon>Fungi</taxon>
        <taxon>Dikarya</taxon>
        <taxon>Ascomycota</taxon>
        <taxon>Pezizomycotina</taxon>
        <taxon>Eurotiomycetes</taxon>
        <taxon>Eurotiomycetidae</taxon>
        <taxon>Eurotiales</taxon>
        <taxon>Aspergillaceae</taxon>
        <taxon>Aspergillus</taxon>
        <taxon>Aspergillus subgen. Nidulantes</taxon>
    </lineage>
</organism>
<dbReference type="Proteomes" id="UP000256690">
    <property type="component" value="Unassembled WGS sequence"/>
</dbReference>
<dbReference type="PROSITE" id="PS50102">
    <property type="entry name" value="RRM"/>
    <property type="match status" value="1"/>
</dbReference>
<feature type="compositionally biased region" description="Basic and acidic residues" evidence="3">
    <location>
        <begin position="382"/>
        <end position="397"/>
    </location>
</feature>
<reference evidence="5 6" key="1">
    <citation type="journal article" date="2018" name="IMA Fungus">
        <title>IMA Genome-F 9: Draft genome sequence of Annulohypoxylon stygium, Aspergillus mulundensis, Berkeleyomyces basicola (syn. Thielaviopsis basicola), Ceratocystis smalleyi, two Cercospora beticola strains, Coleophoma cylindrospora, Fusarium fracticaudum, Phialophora cf. hyalina, and Morchella septimelata.</title>
        <authorList>
            <person name="Wingfield B.D."/>
            <person name="Bills G.F."/>
            <person name="Dong Y."/>
            <person name="Huang W."/>
            <person name="Nel W.J."/>
            <person name="Swalarsk-Parry B.S."/>
            <person name="Vaghefi N."/>
            <person name="Wilken P.M."/>
            <person name="An Z."/>
            <person name="de Beer Z.W."/>
            <person name="De Vos L."/>
            <person name="Chen L."/>
            <person name="Duong T.A."/>
            <person name="Gao Y."/>
            <person name="Hammerbacher A."/>
            <person name="Kikkert J.R."/>
            <person name="Li Y."/>
            <person name="Li H."/>
            <person name="Li K."/>
            <person name="Li Q."/>
            <person name="Liu X."/>
            <person name="Ma X."/>
            <person name="Naidoo K."/>
            <person name="Pethybridge S.J."/>
            <person name="Sun J."/>
            <person name="Steenkamp E.T."/>
            <person name="van der Nest M.A."/>
            <person name="van Wyk S."/>
            <person name="Wingfield M.J."/>
            <person name="Xiong C."/>
            <person name="Yue Q."/>
            <person name="Zhang X."/>
        </authorList>
    </citation>
    <scope>NUCLEOTIDE SEQUENCE [LARGE SCALE GENOMIC DNA]</scope>
    <source>
        <strain evidence="5 6">DSM 5745</strain>
    </source>
</reference>
<name>A0A3D8RAB9_9EURO</name>